<reference evidence="4 5" key="1">
    <citation type="submission" date="2018-05" db="EMBL/GenBank/DDBJ databases">
        <title>Genomic Encyclopedia of Type Strains, Phase IV (KMG-IV): sequencing the most valuable type-strain genomes for metagenomic binning, comparative biology and taxonomic classification.</title>
        <authorList>
            <person name="Goeker M."/>
        </authorList>
    </citation>
    <scope>NUCLEOTIDE SEQUENCE [LARGE SCALE GENOMIC DNA]</scope>
    <source>
        <strain evidence="4 5">DSM 44704</strain>
    </source>
</reference>
<dbReference type="InterPro" id="IPR008030">
    <property type="entry name" value="NmrA-like"/>
</dbReference>
<accession>A0A318JW00</accession>
<name>A0A318JW00_9NOCA</name>
<comment type="similarity">
    <text evidence="1">Belongs to the NmrA-type oxidoreductase family.</text>
</comment>
<feature type="domain" description="NmrA-like" evidence="3">
    <location>
        <begin position="8"/>
        <end position="269"/>
    </location>
</feature>
<dbReference type="PANTHER" id="PTHR42748">
    <property type="entry name" value="NITROGEN METABOLITE REPRESSION PROTEIN NMRA FAMILY MEMBER"/>
    <property type="match status" value="1"/>
</dbReference>
<dbReference type="SUPFAM" id="SSF51735">
    <property type="entry name" value="NAD(P)-binding Rossmann-fold domains"/>
    <property type="match status" value="1"/>
</dbReference>
<evidence type="ECO:0000313" key="5">
    <source>
        <dbReference type="Proteomes" id="UP000247569"/>
    </source>
</evidence>
<evidence type="ECO:0000313" key="4">
    <source>
        <dbReference type="EMBL" id="PXX57643.1"/>
    </source>
</evidence>
<evidence type="ECO:0000256" key="1">
    <source>
        <dbReference type="ARBA" id="ARBA00006328"/>
    </source>
</evidence>
<comment type="caution">
    <text evidence="4">The sequence shown here is derived from an EMBL/GenBank/DDBJ whole genome shotgun (WGS) entry which is preliminary data.</text>
</comment>
<evidence type="ECO:0000256" key="2">
    <source>
        <dbReference type="ARBA" id="ARBA00022857"/>
    </source>
</evidence>
<gene>
    <name evidence="4" type="ORF">DFR70_11771</name>
</gene>
<dbReference type="PANTHER" id="PTHR42748:SF7">
    <property type="entry name" value="NMRA LIKE REDOX SENSOR 1-RELATED"/>
    <property type="match status" value="1"/>
</dbReference>
<dbReference type="Proteomes" id="UP000247569">
    <property type="component" value="Unassembled WGS sequence"/>
</dbReference>
<dbReference type="EMBL" id="QJKF01000017">
    <property type="protein sequence ID" value="PXX57643.1"/>
    <property type="molecule type" value="Genomic_DNA"/>
</dbReference>
<keyword evidence="5" id="KW-1185">Reference proteome</keyword>
<organism evidence="4 5">
    <name type="scientific">Nocardia tenerifensis</name>
    <dbReference type="NCBI Taxonomy" id="228006"/>
    <lineage>
        <taxon>Bacteria</taxon>
        <taxon>Bacillati</taxon>
        <taxon>Actinomycetota</taxon>
        <taxon>Actinomycetes</taxon>
        <taxon>Mycobacteriales</taxon>
        <taxon>Nocardiaceae</taxon>
        <taxon>Nocardia</taxon>
    </lineage>
</organism>
<dbReference type="InterPro" id="IPR051164">
    <property type="entry name" value="NmrA-like_oxidored"/>
</dbReference>
<protein>
    <submittedName>
        <fullName evidence="4">Uncharacterized protein YbjT (DUF2867 family)</fullName>
    </submittedName>
</protein>
<dbReference type="Gene3D" id="3.40.50.720">
    <property type="entry name" value="NAD(P)-binding Rossmann-like Domain"/>
    <property type="match status" value="1"/>
</dbReference>
<dbReference type="Pfam" id="PF05368">
    <property type="entry name" value="NmrA"/>
    <property type="match status" value="1"/>
</dbReference>
<evidence type="ECO:0000259" key="3">
    <source>
        <dbReference type="Pfam" id="PF05368"/>
    </source>
</evidence>
<dbReference type="AlphaFoldDB" id="A0A318JW00"/>
<proteinExistence type="inferred from homology"/>
<dbReference type="InterPro" id="IPR036291">
    <property type="entry name" value="NAD(P)-bd_dom_sf"/>
</dbReference>
<keyword evidence="2" id="KW-0521">NADP</keyword>
<sequence>MTELPADVLVTGATGRQGGAVATALLDAGRPVRVLVRDAGSARARALATKGALLVHGDLNEPDSLHAAMSGIGAVLSVQTPDITDLLGDSEDRHNRALVEAARAAGVRQLVHTSVSGAGMPGRGDIDPQHWGEHMRHYWRSKISGERRVREAGFEHWTILRPAIFMENFVRPSFYFAEGVSNRLLFAVDLDVPLAFVTVRDIGTAAAAAFADPARFHAVELDLAGDLLTFRDAAQTLSEVTGTQIELPASPEAAIEAGLATEFARSQQFTSAHPAPARASTAHQFGLPTTSFTDWARETLG</sequence>